<evidence type="ECO:0000256" key="2">
    <source>
        <dbReference type="ARBA" id="ARBA00022525"/>
    </source>
</evidence>
<feature type="domain" description="C1q" evidence="5">
    <location>
        <begin position="166"/>
        <end position="301"/>
    </location>
</feature>
<organism evidence="6 7">
    <name type="scientific">Potamilus streckersoni</name>
    <dbReference type="NCBI Taxonomy" id="2493646"/>
    <lineage>
        <taxon>Eukaryota</taxon>
        <taxon>Metazoa</taxon>
        <taxon>Spiralia</taxon>
        <taxon>Lophotrochozoa</taxon>
        <taxon>Mollusca</taxon>
        <taxon>Bivalvia</taxon>
        <taxon>Autobranchia</taxon>
        <taxon>Heteroconchia</taxon>
        <taxon>Palaeoheterodonta</taxon>
        <taxon>Unionida</taxon>
        <taxon>Unionoidea</taxon>
        <taxon>Unionidae</taxon>
        <taxon>Ambleminae</taxon>
        <taxon>Lampsilini</taxon>
        <taxon>Potamilus</taxon>
    </lineage>
</organism>
<dbReference type="InterPro" id="IPR001073">
    <property type="entry name" value="C1q_dom"/>
</dbReference>
<dbReference type="PRINTS" id="PR00007">
    <property type="entry name" value="COMPLEMNTC1Q"/>
</dbReference>
<dbReference type="PANTHER" id="PTHR22923:SF102">
    <property type="entry name" value="CEREBELLIN 13-RELATED"/>
    <property type="match status" value="1"/>
</dbReference>
<name>A0AAE0VJ50_9BIVA</name>
<dbReference type="SMART" id="SM00110">
    <property type="entry name" value="C1Q"/>
    <property type="match status" value="1"/>
</dbReference>
<reference evidence="6" key="3">
    <citation type="submission" date="2023-05" db="EMBL/GenBank/DDBJ databases">
        <authorList>
            <person name="Smith C.H."/>
        </authorList>
    </citation>
    <scope>NUCLEOTIDE SEQUENCE</scope>
    <source>
        <strain evidence="6">CHS0354</strain>
        <tissue evidence="6">Mantle</tissue>
    </source>
</reference>
<keyword evidence="4" id="KW-0175">Coiled coil</keyword>
<evidence type="ECO:0000256" key="4">
    <source>
        <dbReference type="SAM" id="Coils"/>
    </source>
</evidence>
<keyword evidence="7" id="KW-1185">Reference proteome</keyword>
<dbReference type="InterPro" id="IPR008983">
    <property type="entry name" value="Tumour_necrosis_fac-like_dom"/>
</dbReference>
<evidence type="ECO:0000313" key="7">
    <source>
        <dbReference type="Proteomes" id="UP001195483"/>
    </source>
</evidence>
<proteinExistence type="predicted"/>
<dbReference type="EMBL" id="JAEAOA010000769">
    <property type="protein sequence ID" value="KAK3580243.1"/>
    <property type="molecule type" value="Genomic_DNA"/>
</dbReference>
<sequence>MKIQGSNSETDKYGESLQERLSRIEAIILADGTLIQRFDALQKEIQRVGEENKLLREVVEKQDSTLNELKVEIKKLQSDNIKLERVCKETFMNIISTEEDENPKPFLVETRQQVNETTQDNRQMVKNIEGRIEGKYYDFSPTIQDTKPINHLMNTDFIPQRHIRQSEVEQVAFYSTVSVPDLTNLGDHHPIAFDHVITNIGGAYHPSTGLFIAPVDGVYVFNLGGMSRPRKRLHLEFVKDGTEIQSIYPDAGSTDSFASDSLVAVLELNKGSEVWVRTRGGSGEIHGYNFTFFTGWLLYVK</sequence>
<comment type="subcellular location">
    <subcellularLocation>
        <location evidence="1">Secreted</location>
    </subcellularLocation>
</comment>
<comment type="caution">
    <text evidence="6">The sequence shown here is derived from an EMBL/GenBank/DDBJ whole genome shotgun (WGS) entry which is preliminary data.</text>
</comment>
<reference evidence="6" key="2">
    <citation type="journal article" date="2021" name="Genome Biol. Evol.">
        <title>Developing a high-quality reference genome for a parasitic bivalve with doubly uniparental inheritance (Bivalvia: Unionida).</title>
        <authorList>
            <person name="Smith C.H."/>
        </authorList>
    </citation>
    <scope>NUCLEOTIDE SEQUENCE</scope>
    <source>
        <strain evidence="6">CHS0354</strain>
        <tissue evidence="6">Mantle</tissue>
    </source>
</reference>
<dbReference type="Gene3D" id="2.60.120.40">
    <property type="match status" value="1"/>
</dbReference>
<dbReference type="GO" id="GO:0005576">
    <property type="term" value="C:extracellular region"/>
    <property type="evidence" value="ECO:0007669"/>
    <property type="project" value="UniProtKB-SubCell"/>
</dbReference>
<feature type="coiled-coil region" evidence="4">
    <location>
        <begin position="38"/>
        <end position="86"/>
    </location>
</feature>
<dbReference type="Proteomes" id="UP001195483">
    <property type="component" value="Unassembled WGS sequence"/>
</dbReference>
<protein>
    <recommendedName>
        <fullName evidence="5">C1q domain-containing protein</fullName>
    </recommendedName>
</protein>
<dbReference type="InterPro" id="IPR050822">
    <property type="entry name" value="Cerebellin_Synaptic_Org"/>
</dbReference>
<dbReference type="PROSITE" id="PS50871">
    <property type="entry name" value="C1Q"/>
    <property type="match status" value="1"/>
</dbReference>
<dbReference type="PANTHER" id="PTHR22923">
    <property type="entry name" value="CEREBELLIN-RELATED"/>
    <property type="match status" value="1"/>
</dbReference>
<reference evidence="6" key="1">
    <citation type="journal article" date="2021" name="Genome Biol. Evol.">
        <title>A High-Quality Reference Genome for a Parasitic Bivalve with Doubly Uniparental Inheritance (Bivalvia: Unionida).</title>
        <authorList>
            <person name="Smith C.H."/>
        </authorList>
    </citation>
    <scope>NUCLEOTIDE SEQUENCE</scope>
    <source>
        <strain evidence="6">CHS0354</strain>
    </source>
</reference>
<keyword evidence="2" id="KW-0964">Secreted</keyword>
<keyword evidence="3" id="KW-0732">Signal</keyword>
<gene>
    <name evidence="6" type="ORF">CHS0354_012770</name>
</gene>
<evidence type="ECO:0000256" key="1">
    <source>
        <dbReference type="ARBA" id="ARBA00004613"/>
    </source>
</evidence>
<evidence type="ECO:0000256" key="3">
    <source>
        <dbReference type="ARBA" id="ARBA00022729"/>
    </source>
</evidence>
<accession>A0AAE0VJ50</accession>
<evidence type="ECO:0000313" key="6">
    <source>
        <dbReference type="EMBL" id="KAK3580243.1"/>
    </source>
</evidence>
<dbReference type="Pfam" id="PF00386">
    <property type="entry name" value="C1q"/>
    <property type="match status" value="1"/>
</dbReference>
<dbReference type="SUPFAM" id="SSF49842">
    <property type="entry name" value="TNF-like"/>
    <property type="match status" value="1"/>
</dbReference>
<evidence type="ECO:0000259" key="5">
    <source>
        <dbReference type="PROSITE" id="PS50871"/>
    </source>
</evidence>
<dbReference type="AlphaFoldDB" id="A0AAE0VJ50"/>